<comment type="caution">
    <text evidence="1">The sequence shown here is derived from an EMBL/GenBank/DDBJ whole genome shotgun (WGS) entry which is preliminary data.</text>
</comment>
<dbReference type="InterPro" id="IPR019612">
    <property type="entry name" value="Minor_capsid_put"/>
</dbReference>
<dbReference type="AlphaFoldDB" id="A0A9X9AC11"/>
<proteinExistence type="predicted"/>
<reference evidence="1 2" key="1">
    <citation type="journal article" date="2019" name="Environ. Microbiol.">
        <title>An active ?-lactamase is a part of an orchestrated cell wall stress resistance network of Bacillus subtilis and related rhizosphere species.</title>
        <authorList>
            <person name="Bucher T."/>
            <person name="Keren-Paz A."/>
            <person name="Hausser J."/>
            <person name="Olender T."/>
            <person name="Cytryn E."/>
            <person name="Kolodkin-Gal I."/>
        </authorList>
    </citation>
    <scope>NUCLEOTIDE SEQUENCE [LARGE SCALE GENOMIC DNA]</scope>
    <source>
        <strain evidence="1 2">I32</strain>
    </source>
</reference>
<gene>
    <name evidence="1" type="ORF">FC695_07830</name>
</gene>
<accession>A0A9X9AC11</accession>
<dbReference type="Proteomes" id="UP000308444">
    <property type="component" value="Unassembled WGS sequence"/>
</dbReference>
<evidence type="ECO:0000313" key="1">
    <source>
        <dbReference type="EMBL" id="TKJ05815.1"/>
    </source>
</evidence>
<name>A0A9X9AC11_BACCE</name>
<protein>
    <submittedName>
        <fullName evidence="1">Minor capsid protein</fullName>
    </submittedName>
</protein>
<evidence type="ECO:0000313" key="2">
    <source>
        <dbReference type="Proteomes" id="UP000308444"/>
    </source>
</evidence>
<sequence length="117" mass="13437">MIIKRDIPPLPKSWLIHSVEYHEYVNPSQFGGGETYKTPRIIRHVRVDLTISSTTNNTSEDVKYAGVIFIDLQNSKNVPAHFVQKSKIVFEGKEYCLVNVKPCNSDTSLHHWELEVI</sequence>
<dbReference type="EMBL" id="SZOH01000432">
    <property type="protein sequence ID" value="TKJ05815.1"/>
    <property type="molecule type" value="Genomic_DNA"/>
</dbReference>
<dbReference type="Pfam" id="PF10665">
    <property type="entry name" value="Minor_capsid_1"/>
    <property type="match status" value="1"/>
</dbReference>
<organism evidence="1 2">
    <name type="scientific">Bacillus cereus</name>
    <dbReference type="NCBI Taxonomy" id="1396"/>
    <lineage>
        <taxon>Bacteria</taxon>
        <taxon>Bacillati</taxon>
        <taxon>Bacillota</taxon>
        <taxon>Bacilli</taxon>
        <taxon>Bacillales</taxon>
        <taxon>Bacillaceae</taxon>
        <taxon>Bacillus</taxon>
        <taxon>Bacillus cereus group</taxon>
    </lineage>
</organism>